<feature type="disulfide bond" evidence="9">
    <location>
        <begin position="932"/>
        <end position="949"/>
    </location>
</feature>
<evidence type="ECO:0000256" key="5">
    <source>
        <dbReference type="ARBA" id="ARBA00022737"/>
    </source>
</evidence>
<comment type="caution">
    <text evidence="14">The sequence shown here is derived from an EMBL/GenBank/DDBJ whole genome shotgun (WGS) entry which is preliminary data.</text>
</comment>
<keyword evidence="3 11" id="KW-0812">Transmembrane</keyword>
<dbReference type="InterPro" id="IPR036055">
    <property type="entry name" value="LDL_receptor-like_sf"/>
</dbReference>
<evidence type="ECO:0000256" key="6">
    <source>
        <dbReference type="ARBA" id="ARBA00022989"/>
    </source>
</evidence>
<dbReference type="EMBL" id="CAJNOM010000170">
    <property type="protein sequence ID" value="CAF1174966.1"/>
    <property type="molecule type" value="Genomic_DNA"/>
</dbReference>
<feature type="transmembrane region" description="Helical" evidence="11">
    <location>
        <begin position="1396"/>
        <end position="1417"/>
    </location>
</feature>
<dbReference type="SUPFAM" id="SSF81321">
    <property type="entry name" value="Family A G protein-coupled receptor-like"/>
    <property type="match status" value="1"/>
</dbReference>
<feature type="disulfide bond" evidence="10">
    <location>
        <begin position="135"/>
        <end position="150"/>
    </location>
</feature>
<feature type="transmembrane region" description="Helical" evidence="11">
    <location>
        <begin position="1277"/>
        <end position="1300"/>
    </location>
</feature>
<dbReference type="Proteomes" id="UP000663832">
    <property type="component" value="Unassembled WGS sequence"/>
</dbReference>
<keyword evidence="6 11" id="KW-1133">Transmembrane helix</keyword>
<dbReference type="PROSITE" id="PS50068">
    <property type="entry name" value="LDLRA_2"/>
    <property type="match status" value="3"/>
</dbReference>
<gene>
    <name evidence="14" type="ORF">BJG266_LOCUS20484</name>
    <name evidence="15" type="ORF">QVE165_LOCUS24340</name>
</gene>
<sequence length="1570" mass="183648">MDNKVQGSKKCYGKKYTFDKLRQMNITGDKLFQWLAPIDLINDYELFLTEYESKYGLNEYCNCSSEASFGIYCQYQFDISKQLSILYFDIVINKTFSNKYKRPFQTLNIKEDLTCYSLFNCTSLTGLCLDWREICNGRFDCTNGQDEINCSNIEFNECDIQNEYRCRNGMCIPKIFSFDLTIDCLDFDDEQEQHDKSALCYYRSSVDCEEHHCGRLGGDSFSCGDGSCSDSLSSCNTDRDDLQLRQLFAYDEDLYGNNLTLRCFKYIWCKLEILCLFQSCSELGQQEYCNKLPKNESLQCNLFDTDNSQKGFFFPPTSFIFSFVRLYVKISFESHSLHQGNTLAICIDKSKLCDMSRYPVLDTQITGITFTFQQYNCGRYERYRNNYRIKFIAQDLKALVARCAFPDAYREHLLIYRNKSSFLCQHHFSISSHRINDDFVDCVPFGMVHHDEEVWDMSRYTTTDRYICTDMNITIPRRLVADGQYHCDFDELFPVVCTNQLDCRFLRDFNFSLNIPLVEFPALCDGYTAYQMNNINDTDETDCEDWPCLSRATRCDGTWNRPNGCDELDCPLSLPSAYIAQRVGNCSKDEHYCLQYNSSSIKCLSVTKANDHIIDCLFASDERWWKGKRFYNGDSDKPPSSVGLRLPCTATKPTIPILSEQICNCKNDCGTGADDELVCPWQYRRHCSSFHLNTFTCKNGTQLSITDRCNQHIDCVEGEDEWGCDFKNIIYPAQVKTFSPSEQSFSSISRVPMKRQATNSINDNALFHCHRGILIREQTNLNYCLCPPSYFGNRCEWQSERITLSFDSEILRSAVDLNVMYRLVFYLVNEYERRVLDFETLLYAPFIHSPFKHILYLRYPREYLLRSPQHRQIEQISVYIDAYIVTRTSVYYSISWYFPVLFPFLPANRLAFRLVFQEPRDINRIKCSQLDCKNGGLCQTYINTDEIFCRCPFNWSGLTCEEQAKHENLSCHTHAQLANYLNHTFCLCPLGRTGRNCHVKYDTCPGVYCYNNGTCIPGDDRTKEYICQCSREYFGNHCQYRNALLHLYISERIKFAPILNILMLHLPSNAKSYLLYRNAFLYRNVQPDTHFTISEEHQRFLSMFIFAQIIDSHESFYGTYYLLHFTNIANLTESSISITPEKRCYHVSEYLNKQIIDLPWLKRVKLYHKYFKDVQCFYDEFYMCFIDKQQLPECFHFNHAHSNCTSDRQYCENNGRCFRHKHQYTGELTFACICPKCFSGSFCQLNMHQFSFTFDSLLGETIITGNHISDQPLLIKFSLSFISIICAIGFISNLASFLTFIQRELHRIGTVYYLLILSILSQITLFVFLFRFLYSFINLTSLIGDYKLLSIACSLFDFLLSLLVSTCDWLTACLTCERTISVIQGIKFNQQRSIRLVKIISPSIFLILTLTSIHQLFSRHLITDPRNDARQWCIVKYPYQWLQTYDIIIKFIHSTIPFLINLISAIVLFVICARKKQRINNKEKYSTIFIKQVRQHKHLLFSPLITVAFKLPLLIVQISFKCISDNQQLHVSLIAYFISNIPLAMTFIVFVWVSPSYYKVFVSKLIRRFI</sequence>
<dbReference type="GO" id="GO:0004930">
    <property type="term" value="F:G protein-coupled receptor activity"/>
    <property type="evidence" value="ECO:0007669"/>
    <property type="project" value="InterPro"/>
</dbReference>
<dbReference type="SMART" id="SM00192">
    <property type="entry name" value="LDLa"/>
    <property type="match status" value="4"/>
</dbReference>
<comment type="caution">
    <text evidence="9">Lacks conserved residue(s) required for the propagation of feature annotation.</text>
</comment>
<evidence type="ECO:0000259" key="13">
    <source>
        <dbReference type="PROSITE" id="PS50262"/>
    </source>
</evidence>
<feature type="transmembrane region" description="Helical" evidence="11">
    <location>
        <begin position="1312"/>
        <end position="1337"/>
    </location>
</feature>
<dbReference type="Proteomes" id="UP000663877">
    <property type="component" value="Unassembled WGS sequence"/>
</dbReference>
<dbReference type="InterPro" id="IPR000742">
    <property type="entry name" value="EGF"/>
</dbReference>
<feature type="transmembrane region" description="Helical" evidence="11">
    <location>
        <begin position="1349"/>
        <end position="1375"/>
    </location>
</feature>
<protein>
    <submittedName>
        <fullName evidence="14">Uncharacterized protein</fullName>
    </submittedName>
</protein>
<dbReference type="Pfam" id="PF00001">
    <property type="entry name" value="7tm_1"/>
    <property type="match status" value="1"/>
</dbReference>
<dbReference type="OrthoDB" id="10266706at2759"/>
<feature type="disulfide bond" evidence="9">
    <location>
        <begin position="951"/>
        <end position="960"/>
    </location>
</feature>
<evidence type="ECO:0000259" key="12">
    <source>
        <dbReference type="PROSITE" id="PS50026"/>
    </source>
</evidence>
<dbReference type="PANTHER" id="PTHR12916:SF4">
    <property type="entry name" value="UNINFLATABLE, ISOFORM C"/>
    <property type="match status" value="1"/>
</dbReference>
<feature type="transmembrane region" description="Helical" evidence="11">
    <location>
        <begin position="1499"/>
        <end position="1520"/>
    </location>
</feature>
<feature type="disulfide bond" evidence="9">
    <location>
        <begin position="1029"/>
        <end position="1038"/>
    </location>
</feature>
<feature type="transmembrane region" description="Helical" evidence="11">
    <location>
        <begin position="1532"/>
        <end position="1558"/>
    </location>
</feature>
<proteinExistence type="predicted"/>
<organism evidence="14 17">
    <name type="scientific">Adineta steineri</name>
    <dbReference type="NCBI Taxonomy" id="433720"/>
    <lineage>
        <taxon>Eukaryota</taxon>
        <taxon>Metazoa</taxon>
        <taxon>Spiralia</taxon>
        <taxon>Gnathifera</taxon>
        <taxon>Rotifera</taxon>
        <taxon>Eurotatoria</taxon>
        <taxon>Bdelloidea</taxon>
        <taxon>Adinetida</taxon>
        <taxon>Adinetidae</taxon>
        <taxon>Adineta</taxon>
    </lineage>
</organism>
<evidence type="ECO:0000313" key="16">
    <source>
        <dbReference type="Proteomes" id="UP000663832"/>
    </source>
</evidence>
<keyword evidence="16" id="KW-1185">Reference proteome</keyword>
<dbReference type="PANTHER" id="PTHR12916">
    <property type="entry name" value="CYTOCHROME C OXIDASE POLYPEPTIDE VIC-2"/>
    <property type="match status" value="1"/>
</dbReference>
<dbReference type="InterPro" id="IPR002172">
    <property type="entry name" value="LDrepeatLR_classA_rpt"/>
</dbReference>
<evidence type="ECO:0000256" key="7">
    <source>
        <dbReference type="ARBA" id="ARBA00023136"/>
    </source>
</evidence>
<dbReference type="SUPFAM" id="SSF57196">
    <property type="entry name" value="EGF/Laminin"/>
    <property type="match status" value="2"/>
</dbReference>
<dbReference type="Gene3D" id="1.20.1070.10">
    <property type="entry name" value="Rhodopsin 7-helix transmembrane proteins"/>
    <property type="match status" value="1"/>
</dbReference>
<feature type="disulfide bond" evidence="10">
    <location>
        <begin position="697"/>
        <end position="715"/>
    </location>
</feature>
<evidence type="ECO:0000313" key="15">
    <source>
        <dbReference type="EMBL" id="CAF1174966.1"/>
    </source>
</evidence>
<name>A0A814MZD2_9BILA</name>
<evidence type="ECO:0000256" key="4">
    <source>
        <dbReference type="ARBA" id="ARBA00022729"/>
    </source>
</evidence>
<keyword evidence="8 9" id="KW-1015">Disulfide bond</keyword>
<evidence type="ECO:0000256" key="9">
    <source>
        <dbReference type="PROSITE-ProRule" id="PRU00076"/>
    </source>
</evidence>
<dbReference type="PROSITE" id="PS50262">
    <property type="entry name" value="G_PROTEIN_RECEP_F1_2"/>
    <property type="match status" value="1"/>
</dbReference>
<dbReference type="InterPro" id="IPR017452">
    <property type="entry name" value="GPCR_Rhodpsn_7TM"/>
</dbReference>
<evidence type="ECO:0000256" key="8">
    <source>
        <dbReference type="ARBA" id="ARBA00023157"/>
    </source>
</evidence>
<feature type="disulfide bond" evidence="10">
    <location>
        <begin position="166"/>
        <end position="184"/>
    </location>
</feature>
<evidence type="ECO:0000313" key="14">
    <source>
        <dbReference type="EMBL" id="CAF1085092.1"/>
    </source>
</evidence>
<keyword evidence="2 9" id="KW-0245">EGF-like domain</keyword>
<keyword evidence="4" id="KW-0732">Signal</keyword>
<feature type="domain" description="G-protein coupled receptors family 1 profile" evidence="13">
    <location>
        <begin position="1292"/>
        <end position="1550"/>
    </location>
</feature>
<dbReference type="CDD" id="cd00112">
    <property type="entry name" value="LDLa"/>
    <property type="match status" value="2"/>
</dbReference>
<evidence type="ECO:0000313" key="17">
    <source>
        <dbReference type="Proteomes" id="UP000663877"/>
    </source>
</evidence>
<evidence type="ECO:0000256" key="11">
    <source>
        <dbReference type="SAM" id="Phobius"/>
    </source>
</evidence>
<dbReference type="PROSITE" id="PS50026">
    <property type="entry name" value="EGF_3"/>
    <property type="match status" value="2"/>
</dbReference>
<evidence type="ECO:0000256" key="3">
    <source>
        <dbReference type="ARBA" id="ARBA00022692"/>
    </source>
</evidence>
<evidence type="ECO:0000256" key="2">
    <source>
        <dbReference type="ARBA" id="ARBA00022536"/>
    </source>
</evidence>
<feature type="disulfide bond" evidence="10">
    <location>
        <begin position="709"/>
        <end position="724"/>
    </location>
</feature>
<feature type="domain" description="EGF-like" evidence="12">
    <location>
        <begin position="923"/>
        <end position="961"/>
    </location>
</feature>
<dbReference type="EMBL" id="CAJNOI010000116">
    <property type="protein sequence ID" value="CAF1085092.1"/>
    <property type="molecule type" value="Genomic_DNA"/>
</dbReference>
<dbReference type="SUPFAM" id="SSF57424">
    <property type="entry name" value="LDL receptor-like module"/>
    <property type="match status" value="3"/>
</dbReference>
<keyword evidence="5" id="KW-0677">Repeat</keyword>
<dbReference type="Gene3D" id="4.10.400.10">
    <property type="entry name" value="Low-density Lipoprotein Receptor"/>
    <property type="match status" value="1"/>
</dbReference>
<feature type="domain" description="EGF-like" evidence="12">
    <location>
        <begin position="1000"/>
        <end position="1039"/>
    </location>
</feature>
<evidence type="ECO:0000256" key="1">
    <source>
        <dbReference type="ARBA" id="ARBA00004370"/>
    </source>
</evidence>
<evidence type="ECO:0000256" key="10">
    <source>
        <dbReference type="PROSITE-ProRule" id="PRU00124"/>
    </source>
</evidence>
<dbReference type="SMART" id="SM00181">
    <property type="entry name" value="EGF"/>
    <property type="match status" value="3"/>
</dbReference>
<reference evidence="14" key="1">
    <citation type="submission" date="2021-02" db="EMBL/GenBank/DDBJ databases">
        <authorList>
            <person name="Nowell W R."/>
        </authorList>
    </citation>
    <scope>NUCLEOTIDE SEQUENCE</scope>
</reference>
<dbReference type="PRINTS" id="PR00261">
    <property type="entry name" value="LDLRECEPTOR"/>
</dbReference>
<dbReference type="Gene3D" id="2.10.25.10">
    <property type="entry name" value="Laminin"/>
    <property type="match status" value="2"/>
</dbReference>
<comment type="subcellular location">
    <subcellularLocation>
        <location evidence="1">Membrane</location>
    </subcellularLocation>
</comment>
<dbReference type="PROSITE" id="PS00022">
    <property type="entry name" value="EGF_1"/>
    <property type="match status" value="4"/>
</dbReference>
<dbReference type="GO" id="GO:0016020">
    <property type="term" value="C:membrane"/>
    <property type="evidence" value="ECO:0007669"/>
    <property type="project" value="UniProtKB-SubCell"/>
</dbReference>
<keyword evidence="7 11" id="KW-0472">Membrane</keyword>
<dbReference type="InterPro" id="IPR000276">
    <property type="entry name" value="GPCR_Rhodpsn"/>
</dbReference>
<accession>A0A814MZD2</accession>
<feature type="transmembrane region" description="Helical" evidence="11">
    <location>
        <begin position="1447"/>
        <end position="1472"/>
    </location>
</feature>